<protein>
    <submittedName>
        <fullName evidence="1">Uncharacterized protein</fullName>
    </submittedName>
</protein>
<sequence>MSSLSMQTAELAWRSVCPASLFMYHLCTPSL</sequence>
<name>A0A0A9G7U4_ARUDO</name>
<organism evidence="1">
    <name type="scientific">Arundo donax</name>
    <name type="common">Giant reed</name>
    <name type="synonym">Donax arundinaceus</name>
    <dbReference type="NCBI Taxonomy" id="35708"/>
    <lineage>
        <taxon>Eukaryota</taxon>
        <taxon>Viridiplantae</taxon>
        <taxon>Streptophyta</taxon>
        <taxon>Embryophyta</taxon>
        <taxon>Tracheophyta</taxon>
        <taxon>Spermatophyta</taxon>
        <taxon>Magnoliopsida</taxon>
        <taxon>Liliopsida</taxon>
        <taxon>Poales</taxon>
        <taxon>Poaceae</taxon>
        <taxon>PACMAD clade</taxon>
        <taxon>Arundinoideae</taxon>
        <taxon>Arundineae</taxon>
        <taxon>Arundo</taxon>
    </lineage>
</organism>
<proteinExistence type="predicted"/>
<dbReference type="EMBL" id="GBRH01176781">
    <property type="protein sequence ID" value="JAE21115.1"/>
    <property type="molecule type" value="Transcribed_RNA"/>
</dbReference>
<dbReference type="AlphaFoldDB" id="A0A0A9G7U4"/>
<reference evidence="1" key="2">
    <citation type="journal article" date="2015" name="Data Brief">
        <title>Shoot transcriptome of the giant reed, Arundo donax.</title>
        <authorList>
            <person name="Barrero R.A."/>
            <person name="Guerrero F.D."/>
            <person name="Moolhuijzen P."/>
            <person name="Goolsby J.A."/>
            <person name="Tidwell J."/>
            <person name="Bellgard S.E."/>
            <person name="Bellgard M.I."/>
        </authorList>
    </citation>
    <scope>NUCLEOTIDE SEQUENCE</scope>
    <source>
        <tissue evidence="1">Shoot tissue taken approximately 20 cm above the soil surface</tissue>
    </source>
</reference>
<reference evidence="1" key="1">
    <citation type="submission" date="2014-09" db="EMBL/GenBank/DDBJ databases">
        <authorList>
            <person name="Magalhaes I.L.F."/>
            <person name="Oliveira U."/>
            <person name="Santos F.R."/>
            <person name="Vidigal T.H.D.A."/>
            <person name="Brescovit A.D."/>
            <person name="Santos A.J."/>
        </authorList>
    </citation>
    <scope>NUCLEOTIDE SEQUENCE</scope>
    <source>
        <tissue evidence="1">Shoot tissue taken approximately 20 cm above the soil surface</tissue>
    </source>
</reference>
<evidence type="ECO:0000313" key="1">
    <source>
        <dbReference type="EMBL" id="JAE21115.1"/>
    </source>
</evidence>
<accession>A0A0A9G7U4</accession>